<evidence type="ECO:0000256" key="2">
    <source>
        <dbReference type="ARBA" id="ARBA00022475"/>
    </source>
</evidence>
<dbReference type="Proteomes" id="UP000830115">
    <property type="component" value="Chromosome"/>
</dbReference>
<evidence type="ECO:0000313" key="8">
    <source>
        <dbReference type="EMBL" id="UQA93611.1"/>
    </source>
</evidence>
<proteinExistence type="predicted"/>
<reference evidence="8" key="1">
    <citation type="submission" date="2021-10" db="EMBL/GenBank/DDBJ databases">
        <title>Streptomyces nigrumlapis sp.nov.,an antimicrobial producing actinobacterium isolated from Black Gobi rocks.</title>
        <authorList>
            <person name="Wen Y."/>
            <person name="Zhang W."/>
            <person name="Liu X.G."/>
        </authorList>
    </citation>
    <scope>NUCLEOTIDE SEQUENCE</scope>
    <source>
        <strain evidence="8">ST13-2-2</strain>
    </source>
</reference>
<feature type="transmembrane region" description="Helical" evidence="6">
    <location>
        <begin position="213"/>
        <end position="235"/>
    </location>
</feature>
<feature type="transmembrane region" description="Helical" evidence="6">
    <location>
        <begin position="80"/>
        <end position="102"/>
    </location>
</feature>
<dbReference type="PANTHER" id="PTHR43124:SF3">
    <property type="entry name" value="CHLORAMPHENICOL EFFLUX PUMP RV0191"/>
    <property type="match status" value="1"/>
</dbReference>
<evidence type="ECO:0000256" key="6">
    <source>
        <dbReference type="SAM" id="Phobius"/>
    </source>
</evidence>
<keyword evidence="9" id="KW-1185">Reference proteome</keyword>
<dbReference type="EMBL" id="CP086322">
    <property type="protein sequence ID" value="UQA93611.1"/>
    <property type="molecule type" value="Genomic_DNA"/>
</dbReference>
<feature type="transmembrane region" description="Helical" evidence="6">
    <location>
        <begin position="167"/>
        <end position="192"/>
    </location>
</feature>
<dbReference type="Gene3D" id="1.20.1250.20">
    <property type="entry name" value="MFS general substrate transporter like domains"/>
    <property type="match status" value="2"/>
</dbReference>
<evidence type="ECO:0000256" key="4">
    <source>
        <dbReference type="ARBA" id="ARBA00022989"/>
    </source>
</evidence>
<feature type="transmembrane region" description="Helical" evidence="6">
    <location>
        <begin position="12"/>
        <end position="34"/>
    </location>
</feature>
<dbReference type="RefSeq" id="WP_248864488.1">
    <property type="nucleotide sequence ID" value="NZ_CP086322.1"/>
</dbReference>
<feature type="transmembrane region" description="Helical" evidence="6">
    <location>
        <begin position="247"/>
        <end position="268"/>
    </location>
</feature>
<dbReference type="InterPro" id="IPR020846">
    <property type="entry name" value="MFS_dom"/>
</dbReference>
<dbReference type="InterPro" id="IPR036259">
    <property type="entry name" value="MFS_trans_sf"/>
</dbReference>
<protein>
    <submittedName>
        <fullName evidence="8">MFS transporter</fullName>
    </submittedName>
</protein>
<evidence type="ECO:0000259" key="7">
    <source>
        <dbReference type="PROSITE" id="PS50850"/>
    </source>
</evidence>
<feature type="transmembrane region" description="Helical" evidence="6">
    <location>
        <begin position="301"/>
        <end position="321"/>
    </location>
</feature>
<name>A0ABY4MBE0_9ACTN</name>
<comment type="subcellular location">
    <subcellularLocation>
        <location evidence="1">Cell membrane</location>
        <topology evidence="1">Multi-pass membrane protein</topology>
    </subcellularLocation>
</comment>
<evidence type="ECO:0000256" key="3">
    <source>
        <dbReference type="ARBA" id="ARBA00022692"/>
    </source>
</evidence>
<dbReference type="Pfam" id="PF07690">
    <property type="entry name" value="MFS_1"/>
    <property type="match status" value="1"/>
</dbReference>
<dbReference type="CDD" id="cd17324">
    <property type="entry name" value="MFS_NepI_like"/>
    <property type="match status" value="1"/>
</dbReference>
<dbReference type="SUPFAM" id="SSF103473">
    <property type="entry name" value="MFS general substrate transporter"/>
    <property type="match status" value="1"/>
</dbReference>
<keyword evidence="5 6" id="KW-0472">Membrane</keyword>
<sequence length="415" mass="42043">MPAPTERTRMPIAVYILGLSVFALGTSEFMLSGILQPLARDLQVSIPQAGLLVSAFAIGMVVGAPVLAAATLRLPRRTTLITLLAIFGLGQVAGAVAPSYGVLFVSRVVSALACAGFWAVGAAVAVSLVPVSARARAMAVMVGGLSIANIAGVPAGALLGQHAGWRAAFWAVAALAVVGLIGVITLVPFTAVPTGDDRPQLRRELAIYKDKQVWLALTATAMNGAAVFALFSYLSPLLTDTAGLAESWVPTVLALFGVGALIGTFIGGRFADAHLFGTLFVGISASTTVLAVLALTAHRPVAAIGLSLMLGVTAFATAPALNARMFNVANAAPTLAGATTTAAFNIGNTLGPWLGGLVIGAGWGYASVAWTGAALAAVAVATTAVAFRLHRATHRSRLVASSAAVAHAPEGTKQH</sequence>
<feature type="transmembrane region" description="Helical" evidence="6">
    <location>
        <begin position="138"/>
        <end position="161"/>
    </location>
</feature>
<dbReference type="PANTHER" id="PTHR43124">
    <property type="entry name" value="PURINE EFFLUX PUMP PBUE"/>
    <property type="match status" value="1"/>
</dbReference>
<dbReference type="NCBIfam" id="NF033135">
    <property type="entry name" value="cmx_cmrA"/>
    <property type="match status" value="1"/>
</dbReference>
<evidence type="ECO:0000256" key="5">
    <source>
        <dbReference type="ARBA" id="ARBA00023136"/>
    </source>
</evidence>
<accession>A0ABY4MBE0</accession>
<keyword evidence="4 6" id="KW-1133">Transmembrane helix</keyword>
<organism evidence="8 9">
    <name type="scientific">Streptomyces halobius</name>
    <dbReference type="NCBI Taxonomy" id="2879846"/>
    <lineage>
        <taxon>Bacteria</taxon>
        <taxon>Bacillati</taxon>
        <taxon>Actinomycetota</taxon>
        <taxon>Actinomycetes</taxon>
        <taxon>Kitasatosporales</taxon>
        <taxon>Streptomycetaceae</taxon>
        <taxon>Streptomyces</taxon>
    </lineage>
</organism>
<keyword evidence="2" id="KW-1003">Cell membrane</keyword>
<feature type="transmembrane region" description="Helical" evidence="6">
    <location>
        <begin position="367"/>
        <end position="387"/>
    </location>
</feature>
<dbReference type="PROSITE" id="PS50850">
    <property type="entry name" value="MFS"/>
    <property type="match status" value="1"/>
</dbReference>
<evidence type="ECO:0000256" key="1">
    <source>
        <dbReference type="ARBA" id="ARBA00004651"/>
    </source>
</evidence>
<dbReference type="InterPro" id="IPR011701">
    <property type="entry name" value="MFS"/>
</dbReference>
<feature type="transmembrane region" description="Helical" evidence="6">
    <location>
        <begin position="275"/>
        <end position="295"/>
    </location>
</feature>
<feature type="transmembrane region" description="Helical" evidence="6">
    <location>
        <begin position="108"/>
        <end position="131"/>
    </location>
</feature>
<evidence type="ECO:0000313" key="9">
    <source>
        <dbReference type="Proteomes" id="UP000830115"/>
    </source>
</evidence>
<feature type="domain" description="Major facilitator superfamily (MFS) profile" evidence="7">
    <location>
        <begin position="13"/>
        <end position="394"/>
    </location>
</feature>
<gene>
    <name evidence="8" type="ORF">K9S39_18700</name>
</gene>
<keyword evidence="3 6" id="KW-0812">Transmembrane</keyword>
<feature type="transmembrane region" description="Helical" evidence="6">
    <location>
        <begin position="46"/>
        <end position="68"/>
    </location>
</feature>
<dbReference type="InterPro" id="IPR050189">
    <property type="entry name" value="MFS_Efflux_Transporters"/>
</dbReference>